<comment type="caution">
    <text evidence="2">The sequence shown here is derived from an EMBL/GenBank/DDBJ whole genome shotgun (WGS) entry which is preliminary data.</text>
</comment>
<evidence type="ECO:0000256" key="1">
    <source>
        <dbReference type="SAM" id="SignalP"/>
    </source>
</evidence>
<sequence length="174" mass="18534">MVKFQRALLLLAVCVTISACDMATTHLASGGITLKDDIVSLHVKDIPDAMIDASGSLSIDGKSIAVTSPQRGLLMLYQRAVMDVHDTGLAMGKIGAGMGTQAIKNAVDGKSKAEQDKDAEAGSAKMDQLFQKMCDDEASIKSLQDQLAVQLPAFKPYGSILSSEEVTECYKDKH</sequence>
<protein>
    <recommendedName>
        <fullName evidence="4">DUF2884 family protein</fullName>
    </recommendedName>
</protein>
<feature type="signal peptide" evidence="1">
    <location>
        <begin position="1"/>
        <end position="23"/>
    </location>
</feature>
<dbReference type="PROSITE" id="PS51257">
    <property type="entry name" value="PROKAR_LIPOPROTEIN"/>
    <property type="match status" value="1"/>
</dbReference>
<dbReference type="EMBL" id="BMJA01000001">
    <property type="protein sequence ID" value="GGA17758.1"/>
    <property type="molecule type" value="Genomic_DNA"/>
</dbReference>
<organism evidence="2 3">
    <name type="scientific">Dyella nitratireducens</name>
    <dbReference type="NCBI Taxonomy" id="1849580"/>
    <lineage>
        <taxon>Bacteria</taxon>
        <taxon>Pseudomonadati</taxon>
        <taxon>Pseudomonadota</taxon>
        <taxon>Gammaproteobacteria</taxon>
        <taxon>Lysobacterales</taxon>
        <taxon>Rhodanobacteraceae</taxon>
        <taxon>Dyella</taxon>
    </lineage>
</organism>
<reference evidence="3" key="1">
    <citation type="journal article" date="2019" name="Int. J. Syst. Evol. Microbiol.">
        <title>The Global Catalogue of Microorganisms (GCM) 10K type strain sequencing project: providing services to taxonomists for standard genome sequencing and annotation.</title>
        <authorList>
            <consortium name="The Broad Institute Genomics Platform"/>
            <consortium name="The Broad Institute Genome Sequencing Center for Infectious Disease"/>
            <person name="Wu L."/>
            <person name="Ma J."/>
        </authorList>
    </citation>
    <scope>NUCLEOTIDE SEQUENCE [LARGE SCALE GENOMIC DNA]</scope>
    <source>
        <strain evidence="3">CGMCC 1.15439</strain>
    </source>
</reference>
<keyword evidence="3" id="KW-1185">Reference proteome</keyword>
<proteinExistence type="predicted"/>
<accession>A0ABQ1FJ14</accession>
<evidence type="ECO:0000313" key="3">
    <source>
        <dbReference type="Proteomes" id="UP000620046"/>
    </source>
</evidence>
<evidence type="ECO:0008006" key="4">
    <source>
        <dbReference type="Google" id="ProtNLM"/>
    </source>
</evidence>
<keyword evidence="1" id="KW-0732">Signal</keyword>
<feature type="chain" id="PRO_5047478233" description="DUF2884 family protein" evidence="1">
    <location>
        <begin position="24"/>
        <end position="174"/>
    </location>
</feature>
<gene>
    <name evidence="2" type="ORF">GCM10010981_01910</name>
</gene>
<evidence type="ECO:0000313" key="2">
    <source>
        <dbReference type="EMBL" id="GGA17758.1"/>
    </source>
</evidence>
<name>A0ABQ1FJ14_9GAMM</name>
<dbReference type="Proteomes" id="UP000620046">
    <property type="component" value="Unassembled WGS sequence"/>
</dbReference>